<proteinExistence type="predicted"/>
<dbReference type="CDD" id="cd00085">
    <property type="entry name" value="HNHc"/>
    <property type="match status" value="1"/>
</dbReference>
<dbReference type="PANTHER" id="PTHR33877">
    <property type="entry name" value="SLL1193 PROTEIN"/>
    <property type="match status" value="1"/>
</dbReference>
<evidence type="ECO:0000313" key="2">
    <source>
        <dbReference type="EMBL" id="RCK61680.1"/>
    </source>
</evidence>
<dbReference type="GO" id="GO:0004519">
    <property type="term" value="F:endonuclease activity"/>
    <property type="evidence" value="ECO:0007669"/>
    <property type="project" value="UniProtKB-KW"/>
</dbReference>
<dbReference type="SMART" id="SM00507">
    <property type="entry name" value="HNHc"/>
    <property type="match status" value="1"/>
</dbReference>
<dbReference type="Gene3D" id="1.10.30.50">
    <property type="match status" value="1"/>
</dbReference>
<evidence type="ECO:0000313" key="3">
    <source>
        <dbReference type="Proteomes" id="UP000253508"/>
    </source>
</evidence>
<protein>
    <submittedName>
        <fullName evidence="2">HNH endonuclease</fullName>
    </submittedName>
</protein>
<reference evidence="2 3" key="1">
    <citation type="submission" date="2018-07" db="EMBL/GenBank/DDBJ databases">
        <title>Microbacterium endoborsara sp. nov., a novel actinobacterium isolated from Borszczowia aralocaspica.</title>
        <authorList>
            <person name="An D."/>
        </authorList>
    </citation>
    <scope>NUCLEOTIDE SEQUENCE [LARGE SCALE GENOMIC DNA]</scope>
    <source>
        <strain evidence="2 3">C1.15228</strain>
    </source>
</reference>
<keyword evidence="2" id="KW-0255">Endonuclease</keyword>
<dbReference type="GO" id="GO:0003676">
    <property type="term" value="F:nucleic acid binding"/>
    <property type="evidence" value="ECO:0007669"/>
    <property type="project" value="InterPro"/>
</dbReference>
<dbReference type="Pfam" id="PF01844">
    <property type="entry name" value="HNH"/>
    <property type="match status" value="1"/>
</dbReference>
<dbReference type="EMBL" id="QORO01000001">
    <property type="protein sequence ID" value="RCK61680.1"/>
    <property type="molecule type" value="Genomic_DNA"/>
</dbReference>
<dbReference type="OrthoDB" id="3823469at2"/>
<gene>
    <name evidence="2" type="ORF">DTO57_03370</name>
</gene>
<dbReference type="PANTHER" id="PTHR33877:SF2">
    <property type="entry name" value="OS07G0170200 PROTEIN"/>
    <property type="match status" value="1"/>
</dbReference>
<dbReference type="GO" id="GO:0008270">
    <property type="term" value="F:zinc ion binding"/>
    <property type="evidence" value="ECO:0007669"/>
    <property type="project" value="InterPro"/>
</dbReference>
<evidence type="ECO:0000259" key="1">
    <source>
        <dbReference type="SMART" id="SM00507"/>
    </source>
</evidence>
<comment type="caution">
    <text evidence="2">The sequence shown here is derived from an EMBL/GenBank/DDBJ whole genome shotgun (WGS) entry which is preliminary data.</text>
</comment>
<feature type="domain" description="HNH nuclease" evidence="1">
    <location>
        <begin position="13"/>
        <end position="66"/>
    </location>
</feature>
<dbReference type="Proteomes" id="UP000253508">
    <property type="component" value="Unassembled WGS sequence"/>
</dbReference>
<dbReference type="InterPro" id="IPR052892">
    <property type="entry name" value="NA-targeting_endonuclease"/>
</dbReference>
<dbReference type="AlphaFoldDB" id="A0A367Y7T8"/>
<keyword evidence="2" id="KW-0378">Hydrolase</keyword>
<dbReference type="InterPro" id="IPR003615">
    <property type="entry name" value="HNH_nuc"/>
</dbReference>
<keyword evidence="3" id="KW-1185">Reference proteome</keyword>
<organism evidence="2 3">
    <name type="scientific">Microbacterium sorbitolivorans</name>
    <dbReference type="NCBI Taxonomy" id="1867410"/>
    <lineage>
        <taxon>Bacteria</taxon>
        <taxon>Bacillati</taxon>
        <taxon>Actinomycetota</taxon>
        <taxon>Actinomycetes</taxon>
        <taxon>Micrococcales</taxon>
        <taxon>Microbacteriaceae</taxon>
        <taxon>Microbacterium</taxon>
    </lineage>
</organism>
<dbReference type="InterPro" id="IPR002711">
    <property type="entry name" value="HNH"/>
</dbReference>
<sequence>MSVGSSRGAAWETLRLTVLDRDGWQCAYCHKHLEGSDATADHIIPKDAGGADELDNLVAACRRCNGIKSNQIVARMPWYNPQWLESMP</sequence>
<name>A0A367Y7T8_9MICO</name>
<dbReference type="RefSeq" id="WP_114116785.1">
    <property type="nucleotide sequence ID" value="NZ_BMHU01000001.1"/>
</dbReference>
<keyword evidence="2" id="KW-0540">Nuclease</keyword>
<accession>A0A367Y7T8</accession>